<dbReference type="EMBL" id="KN881618">
    <property type="protein sequence ID" value="KIY53390.1"/>
    <property type="molecule type" value="Genomic_DNA"/>
</dbReference>
<proteinExistence type="predicted"/>
<organism evidence="1 2">
    <name type="scientific">Fistulina hepatica ATCC 64428</name>
    <dbReference type="NCBI Taxonomy" id="1128425"/>
    <lineage>
        <taxon>Eukaryota</taxon>
        <taxon>Fungi</taxon>
        <taxon>Dikarya</taxon>
        <taxon>Basidiomycota</taxon>
        <taxon>Agaricomycotina</taxon>
        <taxon>Agaricomycetes</taxon>
        <taxon>Agaricomycetidae</taxon>
        <taxon>Agaricales</taxon>
        <taxon>Fistulinaceae</taxon>
        <taxon>Fistulina</taxon>
    </lineage>
</organism>
<name>A0A0D7ANF2_9AGAR</name>
<evidence type="ECO:0000313" key="1">
    <source>
        <dbReference type="EMBL" id="KIY53390.1"/>
    </source>
</evidence>
<evidence type="ECO:0000313" key="2">
    <source>
        <dbReference type="Proteomes" id="UP000054144"/>
    </source>
</evidence>
<accession>A0A0D7ANF2</accession>
<gene>
    <name evidence="1" type="ORF">FISHEDRAFT_55252</name>
</gene>
<dbReference type="Proteomes" id="UP000054144">
    <property type="component" value="Unassembled WGS sequence"/>
</dbReference>
<keyword evidence="2" id="KW-1185">Reference proteome</keyword>
<protein>
    <submittedName>
        <fullName evidence="1">Uncharacterized protein</fullName>
    </submittedName>
</protein>
<reference evidence="1 2" key="1">
    <citation type="journal article" date="2015" name="Fungal Genet. Biol.">
        <title>Evolution of novel wood decay mechanisms in Agaricales revealed by the genome sequences of Fistulina hepatica and Cylindrobasidium torrendii.</title>
        <authorList>
            <person name="Floudas D."/>
            <person name="Held B.W."/>
            <person name="Riley R."/>
            <person name="Nagy L.G."/>
            <person name="Koehler G."/>
            <person name="Ransdell A.S."/>
            <person name="Younus H."/>
            <person name="Chow J."/>
            <person name="Chiniquy J."/>
            <person name="Lipzen A."/>
            <person name="Tritt A."/>
            <person name="Sun H."/>
            <person name="Haridas S."/>
            <person name="LaButti K."/>
            <person name="Ohm R.A."/>
            <person name="Kues U."/>
            <person name="Blanchette R.A."/>
            <person name="Grigoriev I.V."/>
            <person name="Minto R.E."/>
            <person name="Hibbett D.S."/>
        </authorList>
    </citation>
    <scope>NUCLEOTIDE SEQUENCE [LARGE SCALE GENOMIC DNA]</scope>
    <source>
        <strain evidence="1 2">ATCC 64428</strain>
    </source>
</reference>
<sequence>MALSTAGAPGTWTVAQHPTMFYYLGDTSLAQMISTGITFENKKLDALKLGKVDENGARECRRAGVKLSLKIRTISTRRQDDHKYGSDASHITPTRKVAKSRIDVKASSLVRIANVLVTKNPRLRDGYIVECLAYNVACQIARYMLLEQSIEHRELCRSMGLPTGYTEDRE</sequence>
<dbReference type="AlphaFoldDB" id="A0A0D7ANF2"/>